<evidence type="ECO:0000256" key="1">
    <source>
        <dbReference type="ARBA" id="ARBA00023319"/>
    </source>
</evidence>
<dbReference type="GO" id="GO:0005886">
    <property type="term" value="C:plasma membrane"/>
    <property type="evidence" value="ECO:0007669"/>
    <property type="project" value="TreeGrafter"/>
</dbReference>
<feature type="domain" description="Ig-like" evidence="3">
    <location>
        <begin position="120"/>
        <end position="220"/>
    </location>
</feature>
<dbReference type="GO" id="GO:0030424">
    <property type="term" value="C:axon"/>
    <property type="evidence" value="ECO:0007669"/>
    <property type="project" value="TreeGrafter"/>
</dbReference>
<evidence type="ECO:0000259" key="3">
    <source>
        <dbReference type="PROSITE" id="PS50835"/>
    </source>
</evidence>
<dbReference type="GO" id="GO:0050808">
    <property type="term" value="P:synapse organization"/>
    <property type="evidence" value="ECO:0007669"/>
    <property type="project" value="TreeGrafter"/>
</dbReference>
<feature type="non-terminal residue" evidence="4">
    <location>
        <position position="1"/>
    </location>
</feature>
<gene>
    <name evidence="4" type="ORF">OBRU01_12532</name>
</gene>
<keyword evidence="2" id="KW-0472">Membrane</keyword>
<keyword evidence="2" id="KW-1133">Transmembrane helix</keyword>
<dbReference type="SUPFAM" id="SSF48726">
    <property type="entry name" value="Immunoglobulin"/>
    <property type="match status" value="1"/>
</dbReference>
<dbReference type="EMBL" id="JTDY01002172">
    <property type="protein sequence ID" value="KOB71960.1"/>
    <property type="molecule type" value="Genomic_DNA"/>
</dbReference>
<dbReference type="GO" id="GO:0007156">
    <property type="term" value="P:homophilic cell adhesion via plasma membrane adhesion molecules"/>
    <property type="evidence" value="ECO:0007669"/>
    <property type="project" value="TreeGrafter"/>
</dbReference>
<feature type="non-terminal residue" evidence="4">
    <location>
        <position position="449"/>
    </location>
</feature>
<dbReference type="GO" id="GO:0008046">
    <property type="term" value="F:axon guidance receptor activity"/>
    <property type="evidence" value="ECO:0007669"/>
    <property type="project" value="TreeGrafter"/>
</dbReference>
<dbReference type="InterPro" id="IPR036179">
    <property type="entry name" value="Ig-like_dom_sf"/>
</dbReference>
<keyword evidence="2" id="KW-0812">Transmembrane</keyword>
<dbReference type="CDD" id="cd00096">
    <property type="entry name" value="Ig"/>
    <property type="match status" value="1"/>
</dbReference>
<protein>
    <submittedName>
        <fullName evidence="4">Putative lachesin</fullName>
    </submittedName>
</protein>
<dbReference type="GO" id="GO:0043025">
    <property type="term" value="C:neuronal cell body"/>
    <property type="evidence" value="ECO:0007669"/>
    <property type="project" value="TreeGrafter"/>
</dbReference>
<dbReference type="AlphaFoldDB" id="A0A0L7L9A4"/>
<sequence length="449" mass="49289">FRADHRSHGGVYECVAKNGVGDPATAHIRVVVHARQHHRRTDAFASHSVLITARMAACTSVSPRTGSGTPPQHISEWSFMVRHLQTASQTDRRSRITFRADHRSHGGVYECVAKNGVGDPATAHIRVVVHARQHHRRTDALASHSVLITARMVACTSVSPRTRSGTPPQHISEWSFMTASQTERCSRITFRADHRSHGGVYECVAKNGVGDPATAHIRVAVHASQTDRRSRITFRADHRSHGGVYECVAKNGVGDPATGHIRVVVHDAPEVSVENSFVHTAIGLRAALAAEVVFAVPAARTSWYRDGVPNVASFKVDQSLNKATSTSFTLIWEVDSYSTIIEYNLWLRPYYGRLVTSEPDAFTTEAPANMWSKIVVPGDSSDAGRSNSRPTTSDYADITPILEEYEPQPHNITQALIFGQSDVWSNRADRGTASLLGILILSIFLVIIY</sequence>
<evidence type="ECO:0000313" key="5">
    <source>
        <dbReference type="Proteomes" id="UP000037510"/>
    </source>
</evidence>
<dbReference type="Proteomes" id="UP000037510">
    <property type="component" value="Unassembled WGS sequence"/>
</dbReference>
<comment type="caution">
    <text evidence="4">The sequence shown here is derived from an EMBL/GenBank/DDBJ whole genome shotgun (WGS) entry which is preliminary data.</text>
</comment>
<dbReference type="InterPro" id="IPR013783">
    <property type="entry name" value="Ig-like_fold"/>
</dbReference>
<keyword evidence="1" id="KW-0393">Immunoglobulin domain</keyword>
<evidence type="ECO:0000256" key="2">
    <source>
        <dbReference type="SAM" id="Phobius"/>
    </source>
</evidence>
<dbReference type="STRING" id="104452.A0A0L7L9A4"/>
<dbReference type="PANTHER" id="PTHR45080">
    <property type="entry name" value="CONTACTIN 5"/>
    <property type="match status" value="1"/>
</dbReference>
<feature type="transmembrane region" description="Helical" evidence="2">
    <location>
        <begin position="431"/>
        <end position="448"/>
    </location>
</feature>
<dbReference type="InterPro" id="IPR050958">
    <property type="entry name" value="Cell_Adh-Cytoskel_Orgn"/>
</dbReference>
<name>A0A0L7L9A4_OPEBR</name>
<accession>A0A0L7L9A4</accession>
<keyword evidence="5" id="KW-1185">Reference proteome</keyword>
<reference evidence="4 5" key="1">
    <citation type="journal article" date="2015" name="Genome Biol. Evol.">
        <title>The genome of winter moth (Operophtera brumata) provides a genomic perspective on sexual dimorphism and phenology.</title>
        <authorList>
            <person name="Derks M.F."/>
            <person name="Smit S."/>
            <person name="Salis L."/>
            <person name="Schijlen E."/>
            <person name="Bossers A."/>
            <person name="Mateman C."/>
            <person name="Pijl A.S."/>
            <person name="de Ridder D."/>
            <person name="Groenen M.A."/>
            <person name="Visser M.E."/>
            <person name="Megens H.J."/>
        </authorList>
    </citation>
    <scope>NUCLEOTIDE SEQUENCE [LARGE SCALE GENOMIC DNA]</scope>
    <source>
        <strain evidence="4">WM2013NL</strain>
        <tissue evidence="4">Head and thorax</tissue>
    </source>
</reference>
<dbReference type="PANTHER" id="PTHR45080:SF33">
    <property type="entry name" value="IG-LIKE DOMAIN-CONTAINING PROTEIN"/>
    <property type="match status" value="1"/>
</dbReference>
<proteinExistence type="predicted"/>
<evidence type="ECO:0000313" key="4">
    <source>
        <dbReference type="EMBL" id="KOB71960.1"/>
    </source>
</evidence>
<organism evidence="4 5">
    <name type="scientific">Operophtera brumata</name>
    <name type="common">Winter moth</name>
    <name type="synonym">Phalaena brumata</name>
    <dbReference type="NCBI Taxonomy" id="104452"/>
    <lineage>
        <taxon>Eukaryota</taxon>
        <taxon>Metazoa</taxon>
        <taxon>Ecdysozoa</taxon>
        <taxon>Arthropoda</taxon>
        <taxon>Hexapoda</taxon>
        <taxon>Insecta</taxon>
        <taxon>Pterygota</taxon>
        <taxon>Neoptera</taxon>
        <taxon>Endopterygota</taxon>
        <taxon>Lepidoptera</taxon>
        <taxon>Glossata</taxon>
        <taxon>Ditrysia</taxon>
        <taxon>Geometroidea</taxon>
        <taxon>Geometridae</taxon>
        <taxon>Larentiinae</taxon>
        <taxon>Operophtera</taxon>
    </lineage>
</organism>
<dbReference type="PROSITE" id="PS50835">
    <property type="entry name" value="IG_LIKE"/>
    <property type="match status" value="1"/>
</dbReference>
<dbReference type="Gene3D" id="2.60.40.10">
    <property type="entry name" value="Immunoglobulins"/>
    <property type="match status" value="1"/>
</dbReference>
<dbReference type="InterPro" id="IPR007110">
    <property type="entry name" value="Ig-like_dom"/>
</dbReference>